<reference evidence="3" key="1">
    <citation type="submission" date="2022-11" db="EMBL/GenBank/DDBJ databases">
        <authorList>
            <person name="Petersen C."/>
        </authorList>
    </citation>
    <scope>NUCLEOTIDE SEQUENCE</scope>
    <source>
        <strain evidence="3">IBT 29864</strain>
    </source>
</reference>
<dbReference type="RefSeq" id="XP_056552821.1">
    <property type="nucleotide sequence ID" value="XM_056700758.1"/>
</dbReference>
<keyword evidence="2" id="KW-0472">Membrane</keyword>
<sequence length="79" mass="8640">MYVHAAMIATSGSMVIIKYAVGLPFIALKTMLPVMTKIRENATRTASSGKQNATQVKAHRSSSKYSPLQSQKRMKTPAK</sequence>
<evidence type="ECO:0000313" key="4">
    <source>
        <dbReference type="Proteomes" id="UP001147782"/>
    </source>
</evidence>
<name>A0A9W9V554_9EURO</name>
<gene>
    <name evidence="3" type="ORF">N7496_007839</name>
</gene>
<feature type="transmembrane region" description="Helical" evidence="2">
    <location>
        <begin position="6"/>
        <end position="28"/>
    </location>
</feature>
<keyword evidence="4" id="KW-1185">Reference proteome</keyword>
<evidence type="ECO:0000313" key="3">
    <source>
        <dbReference type="EMBL" id="KAJ5368079.1"/>
    </source>
</evidence>
<keyword evidence="2" id="KW-0812">Transmembrane</keyword>
<comment type="caution">
    <text evidence="3">The sequence shown here is derived from an EMBL/GenBank/DDBJ whole genome shotgun (WGS) entry which is preliminary data.</text>
</comment>
<evidence type="ECO:0000256" key="2">
    <source>
        <dbReference type="SAM" id="Phobius"/>
    </source>
</evidence>
<feature type="compositionally biased region" description="Polar residues" evidence="1">
    <location>
        <begin position="43"/>
        <end position="55"/>
    </location>
</feature>
<dbReference type="Proteomes" id="UP001147782">
    <property type="component" value="Unassembled WGS sequence"/>
</dbReference>
<reference evidence="3" key="2">
    <citation type="journal article" date="2023" name="IMA Fungus">
        <title>Comparative genomic study of the Penicillium genus elucidates a diverse pangenome and 15 lateral gene transfer events.</title>
        <authorList>
            <person name="Petersen C."/>
            <person name="Sorensen T."/>
            <person name="Nielsen M.R."/>
            <person name="Sondergaard T.E."/>
            <person name="Sorensen J.L."/>
            <person name="Fitzpatrick D.A."/>
            <person name="Frisvad J.C."/>
            <person name="Nielsen K.L."/>
        </authorList>
    </citation>
    <scope>NUCLEOTIDE SEQUENCE</scope>
    <source>
        <strain evidence="3">IBT 29864</strain>
    </source>
</reference>
<accession>A0A9W9V554</accession>
<dbReference type="GeneID" id="81439937"/>
<protein>
    <submittedName>
        <fullName evidence="3">Uncharacterized protein</fullName>
    </submittedName>
</protein>
<dbReference type="AlphaFoldDB" id="A0A9W9V554"/>
<dbReference type="EMBL" id="JAPZBS010000007">
    <property type="protein sequence ID" value="KAJ5368079.1"/>
    <property type="molecule type" value="Genomic_DNA"/>
</dbReference>
<evidence type="ECO:0000256" key="1">
    <source>
        <dbReference type="SAM" id="MobiDB-lite"/>
    </source>
</evidence>
<feature type="region of interest" description="Disordered" evidence="1">
    <location>
        <begin position="42"/>
        <end position="79"/>
    </location>
</feature>
<proteinExistence type="predicted"/>
<keyword evidence="2" id="KW-1133">Transmembrane helix</keyword>
<organism evidence="3 4">
    <name type="scientific">Penicillium cataractarum</name>
    <dbReference type="NCBI Taxonomy" id="2100454"/>
    <lineage>
        <taxon>Eukaryota</taxon>
        <taxon>Fungi</taxon>
        <taxon>Dikarya</taxon>
        <taxon>Ascomycota</taxon>
        <taxon>Pezizomycotina</taxon>
        <taxon>Eurotiomycetes</taxon>
        <taxon>Eurotiomycetidae</taxon>
        <taxon>Eurotiales</taxon>
        <taxon>Aspergillaceae</taxon>
        <taxon>Penicillium</taxon>
    </lineage>
</organism>